<dbReference type="InterPro" id="IPR040371">
    <property type="entry name" value="RMC1"/>
</dbReference>
<evidence type="ECO:0000313" key="1">
    <source>
        <dbReference type="EMBL" id="EED93916.1"/>
    </source>
</evidence>
<dbReference type="HOGENOM" id="CLU_373659_0_0_1"/>
<reference evidence="1 2" key="1">
    <citation type="journal article" date="2004" name="Science">
        <title>The genome of the diatom Thalassiosira pseudonana: ecology, evolution, and metabolism.</title>
        <authorList>
            <person name="Armbrust E.V."/>
            <person name="Berges J.A."/>
            <person name="Bowler C."/>
            <person name="Green B.R."/>
            <person name="Martinez D."/>
            <person name="Putnam N.H."/>
            <person name="Zhou S."/>
            <person name="Allen A.E."/>
            <person name="Apt K.E."/>
            <person name="Bechner M."/>
            <person name="Brzezinski M.A."/>
            <person name="Chaal B.K."/>
            <person name="Chiovitti A."/>
            <person name="Davis A.K."/>
            <person name="Demarest M.S."/>
            <person name="Detter J.C."/>
            <person name="Glavina T."/>
            <person name="Goodstein D."/>
            <person name="Hadi M.Z."/>
            <person name="Hellsten U."/>
            <person name="Hildebrand M."/>
            <person name="Jenkins B.D."/>
            <person name="Jurka J."/>
            <person name="Kapitonov V.V."/>
            <person name="Kroger N."/>
            <person name="Lau W.W."/>
            <person name="Lane T.W."/>
            <person name="Larimer F.W."/>
            <person name="Lippmeier J.C."/>
            <person name="Lucas S."/>
            <person name="Medina M."/>
            <person name="Montsant A."/>
            <person name="Obornik M."/>
            <person name="Parker M.S."/>
            <person name="Palenik B."/>
            <person name="Pazour G.J."/>
            <person name="Richardson P.M."/>
            <person name="Rynearson T.A."/>
            <person name="Saito M.A."/>
            <person name="Schwartz D.C."/>
            <person name="Thamatrakoln K."/>
            <person name="Valentin K."/>
            <person name="Vardi A."/>
            <person name="Wilkerson F.P."/>
            <person name="Rokhsar D.S."/>
        </authorList>
    </citation>
    <scope>NUCLEOTIDE SEQUENCE [LARGE SCALE GENOMIC DNA]</scope>
    <source>
        <strain evidence="1 2">CCMP1335</strain>
    </source>
</reference>
<dbReference type="AlphaFoldDB" id="B8BYM6"/>
<gene>
    <name evidence="1" type="ORF">THAPSDRAFT_21901</name>
</gene>
<dbReference type="InParanoid" id="B8BYM6"/>
<name>B8BYM6_THAPS</name>
<proteinExistence type="predicted"/>
<dbReference type="PaxDb" id="35128-Thaps21901"/>
<dbReference type="eggNOG" id="ENOG502TNCD">
    <property type="taxonomic scope" value="Eukaryota"/>
</dbReference>
<sequence length="744" mass="82229">MASLQPPLIIIDNKGYQRTSNSTVGGSPPAATWFDDDNRHFVALSVRRDGADGGSGGSLVSGMSSVDSLVIAGEAEGQNEDGDVEDESEVVQYQAYGLPDKNNGIQYDRKSLVTEIAIAFRLPYQLANVETSVDDDTYATEPTITFTRRIPILAKFSGKIEGVRFLAMQFTNTMVRVATVEDEQGSGSGGRGGTKHWTVDLSFDPNPIASNPSSLPSFRGSTRNLFAKHEGVDVGSTTIIGGGVLWCRRGDSVNLILVTSTSVLVYEMNTVKKQMIKTQVFPLESASSFWYEPKSRTLIIGSYKKRRSASEEDVTSDELPFPNVFMEMKTLFFADETTVDTFPTFSVGTLRELVPSDKEDCETAASENDEDRSNVVLPTDISVVNCYDKVFCVELGSLGFGQGIGLTELNRDSGSVKVRQHRTKPLSGDSTHIDASCVGVMDNLLVIFLKEDKFTLFLDVADLFSNDKKVFRECIEEPGEKKCEDISFYDESLSFLAPSYFLNTAGQGLLYEVKLSVPDLLRLIPSSACIVPFLLRRNAPREVLRACALDRITNLIETNDLTTLKGWLEVFVEQYSRSESAIKWDMESTVTLLPCASLLELNRLAMLDHVSVSSSCGPVITQTEMLQLVLIKQAMLALKEGKTEKLEDILALAIDYMIEIERRFLFPCVALQCLVVALLWKTGENTELCSFLSTQEAQWSITRRRRQLELPTSNRLYSDSPGAVAFAETLFLIATHDTPGEINQ</sequence>
<dbReference type="RefSeq" id="XP_002288480.1">
    <property type="nucleotide sequence ID" value="XM_002288444.1"/>
</dbReference>
<dbReference type="PANTHER" id="PTHR12897">
    <property type="entry name" value="COLON CANCER-ASSOCIATED PROTEIN MIC1"/>
    <property type="match status" value="1"/>
</dbReference>
<dbReference type="GeneID" id="7449538"/>
<dbReference type="EMBL" id="CM000640">
    <property type="protein sequence ID" value="EED93916.1"/>
    <property type="molecule type" value="Genomic_DNA"/>
</dbReference>
<evidence type="ECO:0000313" key="2">
    <source>
        <dbReference type="Proteomes" id="UP000001449"/>
    </source>
</evidence>
<dbReference type="GO" id="GO:0031902">
    <property type="term" value="C:late endosome membrane"/>
    <property type="evidence" value="ECO:0000318"/>
    <property type="project" value="GO_Central"/>
</dbReference>
<dbReference type="Proteomes" id="UP000001449">
    <property type="component" value="Chromosome 3"/>
</dbReference>
<organism evidence="1 2">
    <name type="scientific">Thalassiosira pseudonana</name>
    <name type="common">Marine diatom</name>
    <name type="synonym">Cyclotella nana</name>
    <dbReference type="NCBI Taxonomy" id="35128"/>
    <lineage>
        <taxon>Eukaryota</taxon>
        <taxon>Sar</taxon>
        <taxon>Stramenopiles</taxon>
        <taxon>Ochrophyta</taxon>
        <taxon>Bacillariophyta</taxon>
        <taxon>Coscinodiscophyceae</taxon>
        <taxon>Thalassiosirophycidae</taxon>
        <taxon>Thalassiosirales</taxon>
        <taxon>Thalassiosiraceae</taxon>
        <taxon>Thalassiosira</taxon>
    </lineage>
</organism>
<dbReference type="GO" id="GO:0035658">
    <property type="term" value="C:Mon1-Ccz1 complex"/>
    <property type="evidence" value="ECO:0000318"/>
    <property type="project" value="GO_Central"/>
</dbReference>
<keyword evidence="2" id="KW-1185">Reference proteome</keyword>
<dbReference type="KEGG" id="tps:THAPSDRAFT_21901"/>
<dbReference type="OMA" id="ERTSENH"/>
<dbReference type="PANTHER" id="PTHR12897:SF4">
    <property type="entry name" value="REGULATOR OF MON1-CCZ1 COMPLEX"/>
    <property type="match status" value="1"/>
</dbReference>
<dbReference type="GO" id="GO:0010506">
    <property type="term" value="P:regulation of autophagy"/>
    <property type="evidence" value="ECO:0000318"/>
    <property type="project" value="GO_Central"/>
</dbReference>
<accession>B8BYM6</accession>
<evidence type="ECO:0008006" key="3">
    <source>
        <dbReference type="Google" id="ProtNLM"/>
    </source>
</evidence>
<protein>
    <recommendedName>
        <fullName evidence="3">Mic1 domain-containing protein</fullName>
    </recommendedName>
</protein>
<reference evidence="1 2" key="2">
    <citation type="journal article" date="2008" name="Nature">
        <title>The Phaeodactylum genome reveals the evolutionary history of diatom genomes.</title>
        <authorList>
            <person name="Bowler C."/>
            <person name="Allen A.E."/>
            <person name="Badger J.H."/>
            <person name="Grimwood J."/>
            <person name="Jabbari K."/>
            <person name="Kuo A."/>
            <person name="Maheswari U."/>
            <person name="Martens C."/>
            <person name="Maumus F."/>
            <person name="Otillar R.P."/>
            <person name="Rayko E."/>
            <person name="Salamov A."/>
            <person name="Vandepoele K."/>
            <person name="Beszteri B."/>
            <person name="Gruber A."/>
            <person name="Heijde M."/>
            <person name="Katinka M."/>
            <person name="Mock T."/>
            <person name="Valentin K."/>
            <person name="Verret F."/>
            <person name="Berges J.A."/>
            <person name="Brownlee C."/>
            <person name="Cadoret J.P."/>
            <person name="Chiovitti A."/>
            <person name="Choi C.J."/>
            <person name="Coesel S."/>
            <person name="De Martino A."/>
            <person name="Detter J.C."/>
            <person name="Durkin C."/>
            <person name="Falciatore A."/>
            <person name="Fournet J."/>
            <person name="Haruta M."/>
            <person name="Huysman M.J."/>
            <person name="Jenkins B.D."/>
            <person name="Jiroutova K."/>
            <person name="Jorgensen R.E."/>
            <person name="Joubert Y."/>
            <person name="Kaplan A."/>
            <person name="Kroger N."/>
            <person name="Kroth P.G."/>
            <person name="La Roche J."/>
            <person name="Lindquist E."/>
            <person name="Lommer M."/>
            <person name="Martin-Jezequel V."/>
            <person name="Lopez P.J."/>
            <person name="Lucas S."/>
            <person name="Mangogna M."/>
            <person name="McGinnis K."/>
            <person name="Medlin L.K."/>
            <person name="Montsant A."/>
            <person name="Oudot-Le Secq M.P."/>
            <person name="Napoli C."/>
            <person name="Obornik M."/>
            <person name="Parker M.S."/>
            <person name="Petit J.L."/>
            <person name="Porcel B.M."/>
            <person name="Poulsen N."/>
            <person name="Robison M."/>
            <person name="Rychlewski L."/>
            <person name="Rynearson T.A."/>
            <person name="Schmutz J."/>
            <person name="Shapiro H."/>
            <person name="Siaut M."/>
            <person name="Stanley M."/>
            <person name="Sussman M.R."/>
            <person name="Taylor A.R."/>
            <person name="Vardi A."/>
            <person name="von Dassow P."/>
            <person name="Vyverman W."/>
            <person name="Willis A."/>
            <person name="Wyrwicz L.S."/>
            <person name="Rokhsar D.S."/>
            <person name="Weissenbach J."/>
            <person name="Armbrust E.V."/>
            <person name="Green B.R."/>
            <person name="Van de Peer Y."/>
            <person name="Grigoriev I.V."/>
        </authorList>
    </citation>
    <scope>NUCLEOTIDE SEQUENCE [LARGE SCALE GENOMIC DNA]</scope>
    <source>
        <strain evidence="1 2">CCMP1335</strain>
    </source>
</reference>